<keyword evidence="3" id="KW-1185">Reference proteome</keyword>
<proteinExistence type="predicted"/>
<name>A0AAV4AEU0_9GAST</name>
<dbReference type="EMBL" id="BLXT01003746">
    <property type="protein sequence ID" value="GFO05161.1"/>
    <property type="molecule type" value="Genomic_DNA"/>
</dbReference>
<reference evidence="2 3" key="1">
    <citation type="journal article" date="2021" name="Elife">
        <title>Chloroplast acquisition without the gene transfer in kleptoplastic sea slugs, Plakobranchus ocellatus.</title>
        <authorList>
            <person name="Maeda T."/>
            <person name="Takahashi S."/>
            <person name="Yoshida T."/>
            <person name="Shimamura S."/>
            <person name="Takaki Y."/>
            <person name="Nagai Y."/>
            <person name="Toyoda A."/>
            <person name="Suzuki Y."/>
            <person name="Arimoto A."/>
            <person name="Ishii H."/>
            <person name="Satoh N."/>
            <person name="Nishiyama T."/>
            <person name="Hasebe M."/>
            <person name="Maruyama T."/>
            <person name="Minagawa J."/>
            <person name="Obokata J."/>
            <person name="Shigenobu S."/>
        </authorList>
    </citation>
    <scope>NUCLEOTIDE SEQUENCE [LARGE SCALE GENOMIC DNA]</scope>
</reference>
<organism evidence="2 3">
    <name type="scientific">Plakobranchus ocellatus</name>
    <dbReference type="NCBI Taxonomy" id="259542"/>
    <lineage>
        <taxon>Eukaryota</taxon>
        <taxon>Metazoa</taxon>
        <taxon>Spiralia</taxon>
        <taxon>Lophotrochozoa</taxon>
        <taxon>Mollusca</taxon>
        <taxon>Gastropoda</taxon>
        <taxon>Heterobranchia</taxon>
        <taxon>Euthyneura</taxon>
        <taxon>Panpulmonata</taxon>
        <taxon>Sacoglossa</taxon>
        <taxon>Placobranchoidea</taxon>
        <taxon>Plakobranchidae</taxon>
        <taxon>Plakobranchus</taxon>
    </lineage>
</organism>
<evidence type="ECO:0000256" key="1">
    <source>
        <dbReference type="SAM" id="MobiDB-lite"/>
    </source>
</evidence>
<feature type="compositionally biased region" description="Low complexity" evidence="1">
    <location>
        <begin position="39"/>
        <end position="51"/>
    </location>
</feature>
<gene>
    <name evidence="2" type="ORF">PoB_003166600</name>
</gene>
<dbReference type="AlphaFoldDB" id="A0AAV4AEU0"/>
<dbReference type="Proteomes" id="UP000735302">
    <property type="component" value="Unassembled WGS sequence"/>
</dbReference>
<comment type="caution">
    <text evidence="2">The sequence shown here is derived from an EMBL/GenBank/DDBJ whole genome shotgun (WGS) entry which is preliminary data.</text>
</comment>
<accession>A0AAV4AEU0</accession>
<evidence type="ECO:0000313" key="3">
    <source>
        <dbReference type="Proteomes" id="UP000735302"/>
    </source>
</evidence>
<evidence type="ECO:0000313" key="2">
    <source>
        <dbReference type="EMBL" id="GFO05161.1"/>
    </source>
</evidence>
<protein>
    <submittedName>
        <fullName evidence="2">Uncharacterized protein</fullName>
    </submittedName>
</protein>
<sequence>MEDFGVNRSSDIDLDLELDLGFDSDFQTFLHRNGDSTPSSSNEHAFSSSSSRQAQGIDFCGFECSKCSKYREDIERMEKEHKENFLFLKRKIINTDMLIRRFKAKQEDIL</sequence>
<feature type="region of interest" description="Disordered" evidence="1">
    <location>
        <begin position="31"/>
        <end position="54"/>
    </location>
</feature>